<dbReference type="GO" id="GO:0008360">
    <property type="term" value="P:regulation of cell shape"/>
    <property type="evidence" value="ECO:0007669"/>
    <property type="project" value="UniProtKB-UniRule"/>
</dbReference>
<evidence type="ECO:0000256" key="5">
    <source>
        <dbReference type="ARBA" id="ARBA00022984"/>
    </source>
</evidence>
<dbReference type="GO" id="GO:0071972">
    <property type="term" value="F:peptidoglycan L,D-transpeptidase activity"/>
    <property type="evidence" value="ECO:0007669"/>
    <property type="project" value="TreeGrafter"/>
</dbReference>
<name>A0A850GYS2_9SPHN</name>
<evidence type="ECO:0000256" key="3">
    <source>
        <dbReference type="ARBA" id="ARBA00022679"/>
    </source>
</evidence>
<protein>
    <submittedName>
        <fullName evidence="11">L,D-transpeptidase family protein</fullName>
    </submittedName>
</protein>
<evidence type="ECO:0000256" key="8">
    <source>
        <dbReference type="SAM" id="MobiDB-lite"/>
    </source>
</evidence>
<comment type="caution">
    <text evidence="11">The sequence shown here is derived from an EMBL/GenBank/DDBJ whole genome shotgun (WGS) entry which is preliminary data.</text>
</comment>
<dbReference type="RefSeq" id="WP_176265952.1">
    <property type="nucleotide sequence ID" value="NZ_JABWGV010000001.1"/>
</dbReference>
<evidence type="ECO:0000256" key="6">
    <source>
        <dbReference type="ARBA" id="ARBA00023316"/>
    </source>
</evidence>
<dbReference type="InterPro" id="IPR038063">
    <property type="entry name" value="Transpep_catalytic_dom"/>
</dbReference>
<feature type="active site" description="Nucleophile" evidence="7">
    <location>
        <position position="181"/>
    </location>
</feature>
<dbReference type="UniPathway" id="UPA00219"/>
<dbReference type="CDD" id="cd16913">
    <property type="entry name" value="YkuD_like"/>
    <property type="match status" value="1"/>
</dbReference>
<dbReference type="InterPro" id="IPR050979">
    <property type="entry name" value="LD-transpeptidase"/>
</dbReference>
<feature type="domain" description="L,D-TPase catalytic" evidence="10">
    <location>
        <begin position="97"/>
        <end position="205"/>
    </location>
</feature>
<dbReference type="PANTHER" id="PTHR30582:SF2">
    <property type="entry name" value="L,D-TRANSPEPTIDASE YCIB-RELATED"/>
    <property type="match status" value="1"/>
</dbReference>
<dbReference type="SUPFAM" id="SSF141523">
    <property type="entry name" value="L,D-transpeptidase catalytic domain-like"/>
    <property type="match status" value="1"/>
</dbReference>
<comment type="similarity">
    <text evidence="2">Belongs to the YkuD family.</text>
</comment>
<dbReference type="InterPro" id="IPR005490">
    <property type="entry name" value="LD_TPept_cat_dom"/>
</dbReference>
<dbReference type="Pfam" id="PF03734">
    <property type="entry name" value="YkuD"/>
    <property type="match status" value="1"/>
</dbReference>
<dbReference type="GO" id="GO:0018104">
    <property type="term" value="P:peptidoglycan-protein cross-linking"/>
    <property type="evidence" value="ECO:0007669"/>
    <property type="project" value="TreeGrafter"/>
</dbReference>
<keyword evidence="12" id="KW-1185">Reference proteome</keyword>
<dbReference type="GO" id="GO:0071555">
    <property type="term" value="P:cell wall organization"/>
    <property type="evidence" value="ECO:0007669"/>
    <property type="project" value="UniProtKB-UniRule"/>
</dbReference>
<sequence>MRLALVAFAALVSLSGCEQAEESAAKSEFAAGTSAPNRGQEAPSDTESRVYLDLDEARMGSEQGIMPAGVRSLIKTDGRMKHGEFRWDDAEIGAGKVQIFVDLDRQMVSAYRGGHEIGTAVILFGAFGKDTPLGSFPIERKISDYHSRTYDAPMPYTLWLTDDGVALHGSKVEWGASTRGCVGVPIEFAEHLFDVTREGDVVRIVRSQGKEV</sequence>
<keyword evidence="5 7" id="KW-0573">Peptidoglycan synthesis</keyword>
<comment type="pathway">
    <text evidence="1 7">Cell wall biogenesis; peptidoglycan biosynthesis.</text>
</comment>
<dbReference type="GO" id="GO:0016740">
    <property type="term" value="F:transferase activity"/>
    <property type="evidence" value="ECO:0007669"/>
    <property type="project" value="UniProtKB-KW"/>
</dbReference>
<dbReference type="Proteomes" id="UP000561438">
    <property type="component" value="Unassembled WGS sequence"/>
</dbReference>
<evidence type="ECO:0000256" key="4">
    <source>
        <dbReference type="ARBA" id="ARBA00022960"/>
    </source>
</evidence>
<keyword evidence="4 7" id="KW-0133">Cell shape</keyword>
<keyword evidence="3" id="KW-0808">Transferase</keyword>
<dbReference type="GO" id="GO:0005576">
    <property type="term" value="C:extracellular region"/>
    <property type="evidence" value="ECO:0007669"/>
    <property type="project" value="TreeGrafter"/>
</dbReference>
<keyword evidence="6 7" id="KW-0961">Cell wall biogenesis/degradation</keyword>
<evidence type="ECO:0000256" key="9">
    <source>
        <dbReference type="SAM" id="SignalP"/>
    </source>
</evidence>
<dbReference type="EMBL" id="JABWGV010000001">
    <property type="protein sequence ID" value="NVD43636.1"/>
    <property type="molecule type" value="Genomic_DNA"/>
</dbReference>
<feature type="chain" id="PRO_5032537305" evidence="9">
    <location>
        <begin position="21"/>
        <end position="212"/>
    </location>
</feature>
<dbReference type="PROSITE" id="PS51257">
    <property type="entry name" value="PROKAR_LIPOPROTEIN"/>
    <property type="match status" value="1"/>
</dbReference>
<dbReference type="PANTHER" id="PTHR30582">
    <property type="entry name" value="L,D-TRANSPEPTIDASE"/>
    <property type="match status" value="1"/>
</dbReference>
<evidence type="ECO:0000259" key="10">
    <source>
        <dbReference type="PROSITE" id="PS52029"/>
    </source>
</evidence>
<dbReference type="Gene3D" id="2.40.440.10">
    <property type="entry name" value="L,D-transpeptidase catalytic domain-like"/>
    <property type="match status" value="1"/>
</dbReference>
<feature type="signal peptide" evidence="9">
    <location>
        <begin position="1"/>
        <end position="20"/>
    </location>
</feature>
<feature type="region of interest" description="Disordered" evidence="8">
    <location>
        <begin position="28"/>
        <end position="47"/>
    </location>
</feature>
<evidence type="ECO:0000256" key="7">
    <source>
        <dbReference type="PROSITE-ProRule" id="PRU01373"/>
    </source>
</evidence>
<keyword evidence="9" id="KW-0732">Signal</keyword>
<evidence type="ECO:0000313" key="12">
    <source>
        <dbReference type="Proteomes" id="UP000561438"/>
    </source>
</evidence>
<reference evidence="11 12" key="1">
    <citation type="submission" date="2020-06" db="EMBL/GenBank/DDBJ databases">
        <title>Altererythrobacter sp. HHU K3-1.</title>
        <authorList>
            <person name="Zhang D."/>
            <person name="Xue H."/>
        </authorList>
    </citation>
    <scope>NUCLEOTIDE SEQUENCE [LARGE SCALE GENOMIC DNA]</scope>
    <source>
        <strain evidence="11 12">HHU K3-1</strain>
    </source>
</reference>
<dbReference type="PROSITE" id="PS52029">
    <property type="entry name" value="LD_TPASE"/>
    <property type="match status" value="1"/>
</dbReference>
<proteinExistence type="inferred from homology"/>
<gene>
    <name evidence="11" type="ORF">HUV48_01220</name>
</gene>
<dbReference type="AlphaFoldDB" id="A0A850GYS2"/>
<feature type="active site" description="Proton donor/acceptor" evidence="7">
    <location>
        <position position="168"/>
    </location>
</feature>
<evidence type="ECO:0000313" key="11">
    <source>
        <dbReference type="EMBL" id="NVD43636.1"/>
    </source>
</evidence>
<evidence type="ECO:0000256" key="2">
    <source>
        <dbReference type="ARBA" id="ARBA00005992"/>
    </source>
</evidence>
<evidence type="ECO:0000256" key="1">
    <source>
        <dbReference type="ARBA" id="ARBA00004752"/>
    </source>
</evidence>
<organism evidence="11 12">
    <name type="scientific">Qipengyuania atrilutea</name>
    <dbReference type="NCBI Taxonomy" id="2744473"/>
    <lineage>
        <taxon>Bacteria</taxon>
        <taxon>Pseudomonadati</taxon>
        <taxon>Pseudomonadota</taxon>
        <taxon>Alphaproteobacteria</taxon>
        <taxon>Sphingomonadales</taxon>
        <taxon>Erythrobacteraceae</taxon>
        <taxon>Qipengyuania</taxon>
    </lineage>
</organism>
<accession>A0A850GYS2</accession>